<evidence type="ECO:0000313" key="8">
    <source>
        <dbReference type="EMBL" id="PZR04948.1"/>
    </source>
</evidence>
<dbReference type="Pfam" id="PF00069">
    <property type="entry name" value="Pkinase"/>
    <property type="match status" value="1"/>
</dbReference>
<dbReference type="InterPro" id="IPR011009">
    <property type="entry name" value="Kinase-like_dom_sf"/>
</dbReference>
<reference evidence="8 9" key="1">
    <citation type="submission" date="2017-08" db="EMBL/GenBank/DDBJ databases">
        <title>Infants hospitalized years apart are colonized by the same room-sourced microbial strains.</title>
        <authorList>
            <person name="Brooks B."/>
            <person name="Olm M.R."/>
            <person name="Firek B.A."/>
            <person name="Baker R."/>
            <person name="Thomas B.C."/>
            <person name="Morowitz M.J."/>
            <person name="Banfield J.F."/>
        </authorList>
    </citation>
    <scope>NUCLEOTIDE SEQUENCE [LARGE SCALE GENOMIC DNA]</scope>
    <source>
        <strain evidence="8">S2_003_000_R2_14</strain>
    </source>
</reference>
<dbReference type="InterPro" id="IPR000719">
    <property type="entry name" value="Prot_kinase_dom"/>
</dbReference>
<dbReference type="CDD" id="cd14014">
    <property type="entry name" value="STKc_PknB_like"/>
    <property type="match status" value="1"/>
</dbReference>
<evidence type="ECO:0000256" key="3">
    <source>
        <dbReference type="ARBA" id="ARBA00022777"/>
    </source>
</evidence>
<feature type="region of interest" description="Disordered" evidence="5">
    <location>
        <begin position="467"/>
        <end position="488"/>
    </location>
</feature>
<evidence type="ECO:0000259" key="7">
    <source>
        <dbReference type="PROSITE" id="PS50011"/>
    </source>
</evidence>
<dbReference type="GO" id="GO:0005524">
    <property type="term" value="F:ATP binding"/>
    <property type="evidence" value="ECO:0007669"/>
    <property type="project" value="UniProtKB-KW"/>
</dbReference>
<feature type="region of interest" description="Disordered" evidence="5">
    <location>
        <begin position="399"/>
        <end position="434"/>
    </location>
</feature>
<protein>
    <submittedName>
        <fullName evidence="8">Protein kinase</fullName>
    </submittedName>
</protein>
<dbReference type="Gene3D" id="3.30.200.20">
    <property type="entry name" value="Phosphorylase Kinase, domain 1"/>
    <property type="match status" value="1"/>
</dbReference>
<evidence type="ECO:0000256" key="6">
    <source>
        <dbReference type="SAM" id="Phobius"/>
    </source>
</evidence>
<dbReference type="Proteomes" id="UP000249061">
    <property type="component" value="Unassembled WGS sequence"/>
</dbReference>
<comment type="caution">
    <text evidence="8">The sequence shown here is derived from an EMBL/GenBank/DDBJ whole genome shotgun (WGS) entry which is preliminary data.</text>
</comment>
<keyword evidence="4" id="KW-0067">ATP-binding</keyword>
<feature type="compositionally biased region" description="Pro residues" evidence="5">
    <location>
        <begin position="344"/>
        <end position="361"/>
    </location>
</feature>
<dbReference type="PANTHER" id="PTHR43289:SF6">
    <property type="entry name" value="SERINE_THREONINE-PROTEIN KINASE NEKL-3"/>
    <property type="match status" value="1"/>
</dbReference>
<accession>A0A2W5U7S9</accession>
<keyword evidence="6" id="KW-1133">Transmembrane helix</keyword>
<evidence type="ECO:0000256" key="2">
    <source>
        <dbReference type="ARBA" id="ARBA00022741"/>
    </source>
</evidence>
<keyword evidence="6" id="KW-0472">Membrane</keyword>
<feature type="region of interest" description="Disordered" evidence="5">
    <location>
        <begin position="343"/>
        <end position="377"/>
    </location>
</feature>
<dbReference type="Gene3D" id="1.10.510.10">
    <property type="entry name" value="Transferase(Phosphotransferase) domain 1"/>
    <property type="match status" value="1"/>
</dbReference>
<keyword evidence="3 8" id="KW-0418">Kinase</keyword>
<dbReference type="AlphaFoldDB" id="A0A2W5U7S9"/>
<organism evidence="8 9">
    <name type="scientific">Archangium gephyra</name>
    <dbReference type="NCBI Taxonomy" id="48"/>
    <lineage>
        <taxon>Bacteria</taxon>
        <taxon>Pseudomonadati</taxon>
        <taxon>Myxococcota</taxon>
        <taxon>Myxococcia</taxon>
        <taxon>Myxococcales</taxon>
        <taxon>Cystobacterineae</taxon>
        <taxon>Archangiaceae</taxon>
        <taxon>Archangium</taxon>
    </lineage>
</organism>
<proteinExistence type="predicted"/>
<feature type="transmembrane region" description="Helical" evidence="6">
    <location>
        <begin position="521"/>
        <end position="542"/>
    </location>
</feature>
<evidence type="ECO:0000256" key="5">
    <source>
        <dbReference type="SAM" id="MobiDB-lite"/>
    </source>
</evidence>
<dbReference type="PROSITE" id="PS50011">
    <property type="entry name" value="PROTEIN_KINASE_DOM"/>
    <property type="match status" value="1"/>
</dbReference>
<evidence type="ECO:0000256" key="1">
    <source>
        <dbReference type="ARBA" id="ARBA00022679"/>
    </source>
</evidence>
<gene>
    <name evidence="8" type="ORF">DI536_33375</name>
</gene>
<name>A0A2W5U7S9_9BACT</name>
<dbReference type="SMART" id="SM00220">
    <property type="entry name" value="S_TKc"/>
    <property type="match status" value="1"/>
</dbReference>
<dbReference type="EMBL" id="QFQP01000050">
    <property type="protein sequence ID" value="PZR04948.1"/>
    <property type="molecule type" value="Genomic_DNA"/>
</dbReference>
<keyword evidence="1" id="KW-0808">Transferase</keyword>
<sequence length="628" mass="67330">MAEVWRAKTFGAGGFERIVAIKRILPNIAEDEEFITMFIDEAKITVQLNHANIAQIYELANLSNSYFIAMEYVSGKDMRAVFDRCRKRGEPAPIPLTCYAIAQCCEGLDYAHRAKDKQGRDMGIVHRDVSPQNALISYDGEVKVIDFGIAKAAGKATKTQAGILKGKFGYMSPEQIRGLPLDGRSDIFAIGVCLYEMLTGERLFVGDSDFSVLEKVRKVEVLPPSHFNRKIPEQLEKIVMKALAKDVDDRYQHASELGEDLRAFMYSTGNAFARKDLAAFMKATFAEDYEKEKARISEYVEVKAPEGMLAAIEMGYGVGTVPAPNAGAPNASAVTAVPTSVPISPQPGGLPPTVRPMPPTLTPSAGAPVTRPPSLTSMPRLTAVAPMLTNGKEEHESTVLADGIGGGPPFDDPATNPGGGPQQRPDPTRAINIRNRPGGNFAEELATDPGRPAVPAPVIRQPPVVTSVPERRPTRNVAPIPPAADTAPTLAGVSSQRVAPAVAQTNADLPTQAPAPNNMKLIVVLVGIIAVLIIAVAAVWAFKPAANGLLMITVPDGAKNVTVNINGKDVVDDNGQPFTDWPQIRPVPVGKVTVLIKAPGYEPLTQTIDVKEGNEPTQLTKELKKKSP</sequence>
<dbReference type="PANTHER" id="PTHR43289">
    <property type="entry name" value="MITOGEN-ACTIVATED PROTEIN KINASE KINASE KINASE 20-RELATED"/>
    <property type="match status" value="1"/>
</dbReference>
<dbReference type="SUPFAM" id="SSF56112">
    <property type="entry name" value="Protein kinase-like (PK-like)"/>
    <property type="match status" value="1"/>
</dbReference>
<evidence type="ECO:0000313" key="9">
    <source>
        <dbReference type="Proteomes" id="UP000249061"/>
    </source>
</evidence>
<keyword evidence="2" id="KW-0547">Nucleotide-binding</keyword>
<feature type="domain" description="Protein kinase" evidence="7">
    <location>
        <begin position="1"/>
        <end position="265"/>
    </location>
</feature>
<dbReference type="GO" id="GO:0004674">
    <property type="term" value="F:protein serine/threonine kinase activity"/>
    <property type="evidence" value="ECO:0007669"/>
    <property type="project" value="TreeGrafter"/>
</dbReference>
<evidence type="ECO:0000256" key="4">
    <source>
        <dbReference type="ARBA" id="ARBA00022840"/>
    </source>
</evidence>
<keyword evidence="6" id="KW-0812">Transmembrane</keyword>